<dbReference type="Pfam" id="PF10677">
    <property type="entry name" value="DUF2490"/>
    <property type="match status" value="1"/>
</dbReference>
<evidence type="ECO:0000313" key="2">
    <source>
        <dbReference type="Proteomes" id="UP000558089"/>
    </source>
</evidence>
<evidence type="ECO:0000313" key="1">
    <source>
        <dbReference type="EMBL" id="NVN17358.1"/>
    </source>
</evidence>
<name>A0A850NFZ4_9FLAO</name>
<dbReference type="InterPro" id="IPR019619">
    <property type="entry name" value="DUF2490"/>
</dbReference>
<proteinExistence type="predicted"/>
<keyword evidence="2" id="KW-1185">Reference proteome</keyword>
<accession>A0A850NFZ4</accession>
<dbReference type="Proteomes" id="UP000558089">
    <property type="component" value="Unassembled WGS sequence"/>
</dbReference>
<gene>
    <name evidence="1" type="ORF">GUA46_03310</name>
</gene>
<dbReference type="EMBL" id="WYET01000001">
    <property type="protein sequence ID" value="NVN17358.1"/>
    <property type="molecule type" value="Genomic_DNA"/>
</dbReference>
<protein>
    <submittedName>
        <fullName evidence="1">DUF2490 domain-containing protein</fullName>
    </submittedName>
</protein>
<dbReference type="AlphaFoldDB" id="A0A850NFZ4"/>
<comment type="caution">
    <text evidence="1">The sequence shown here is derived from an EMBL/GenBank/DDBJ whole genome shotgun (WGS) entry which is preliminary data.</text>
</comment>
<sequence length="228" mass="26863">MIMYFIKRILLVSLVLLMTSVSVKGQENLTGYWQPQFAVNYKVASAYSHNFSIANRNFLYENEDFTFRVKQLDFTHFSKLEIKDNQSIALGVMYRFYNSRENELRFTQQYNVTHKPFAIRFGHRFRAQQRITNSLTTHRFRYRFAMDFPLMGEKLDLGEPYFVGSFENLLSVAKQNSPEYDIRLVGQVGWELHGGMKLQIGVEYRMEDYTSNVPEHILFLLTSAQISL</sequence>
<organism evidence="1 2">
    <name type="scientific">Flagellimonas chongwuensis</name>
    <dbReference type="NCBI Taxonomy" id="2697365"/>
    <lineage>
        <taxon>Bacteria</taxon>
        <taxon>Pseudomonadati</taxon>
        <taxon>Bacteroidota</taxon>
        <taxon>Flavobacteriia</taxon>
        <taxon>Flavobacteriales</taxon>
        <taxon>Flavobacteriaceae</taxon>
        <taxon>Flagellimonas</taxon>
    </lineage>
</organism>
<reference evidence="1 2" key="1">
    <citation type="submission" date="2020-01" db="EMBL/GenBank/DDBJ databases">
        <title>Draft Genome Analysis of Muricauda sp. HICW Isolated from coastal seawater of PR China.</title>
        <authorList>
            <person name="Chen M.-X."/>
        </authorList>
    </citation>
    <scope>NUCLEOTIDE SEQUENCE [LARGE SCALE GENOMIC DNA]</scope>
    <source>
        <strain evidence="1 2">HICW</strain>
    </source>
</reference>